<sequence length="84" mass="10005">MITDKKKVKLEESLRKTGFTRSKLKYSVNEKFFDRWTRQMAYVLGFTFADGNIHRTSLAWDVQLRDKNVLQKIKKFLKATYPIS</sequence>
<proteinExistence type="predicted"/>
<dbReference type="Proteomes" id="UP000034951">
    <property type="component" value="Unassembled WGS sequence"/>
</dbReference>
<keyword evidence="1" id="KW-0378">Hydrolase</keyword>
<keyword evidence="1" id="KW-0255">Endonuclease</keyword>
<dbReference type="EMBL" id="LCDE01000035">
    <property type="protein sequence ID" value="KKS45047.1"/>
    <property type="molecule type" value="Genomic_DNA"/>
</dbReference>
<dbReference type="AlphaFoldDB" id="A0A0G0Z8M4"/>
<dbReference type="InterPro" id="IPR027434">
    <property type="entry name" value="Homing_endonucl"/>
</dbReference>
<name>A0A0G0Z8M4_9BACT</name>
<comment type="caution">
    <text evidence="1">The sequence shown here is derived from an EMBL/GenBank/DDBJ whole genome shotgun (WGS) entry which is preliminary data.</text>
</comment>
<gene>
    <name evidence="1" type="ORF">UV10_C0035G0001</name>
</gene>
<feature type="non-terminal residue" evidence="1">
    <location>
        <position position="84"/>
    </location>
</feature>
<evidence type="ECO:0000313" key="1">
    <source>
        <dbReference type="EMBL" id="KKS45047.1"/>
    </source>
</evidence>
<accession>A0A0G0Z8M4</accession>
<protein>
    <submittedName>
        <fullName evidence="1">Intein homing endonuclease-related protein</fullName>
    </submittedName>
</protein>
<evidence type="ECO:0000313" key="2">
    <source>
        <dbReference type="Proteomes" id="UP000034951"/>
    </source>
</evidence>
<organism evidence="1 2">
    <name type="scientific">Candidatus Azambacteria bacterium GW2011_GWA1_42_19</name>
    <dbReference type="NCBI Taxonomy" id="1618609"/>
    <lineage>
        <taxon>Bacteria</taxon>
        <taxon>Candidatus Azamiibacteriota</taxon>
    </lineage>
</organism>
<dbReference type="SUPFAM" id="SSF55608">
    <property type="entry name" value="Homing endonucleases"/>
    <property type="match status" value="1"/>
</dbReference>
<reference evidence="1 2" key="1">
    <citation type="journal article" date="2015" name="Nature">
        <title>rRNA introns, odd ribosomes, and small enigmatic genomes across a large radiation of phyla.</title>
        <authorList>
            <person name="Brown C.T."/>
            <person name="Hug L.A."/>
            <person name="Thomas B.C."/>
            <person name="Sharon I."/>
            <person name="Castelle C.J."/>
            <person name="Singh A."/>
            <person name="Wilkins M.J."/>
            <person name="Williams K.H."/>
            <person name="Banfield J.F."/>
        </authorList>
    </citation>
    <scope>NUCLEOTIDE SEQUENCE [LARGE SCALE GENOMIC DNA]</scope>
</reference>
<dbReference type="GO" id="GO:0004519">
    <property type="term" value="F:endonuclease activity"/>
    <property type="evidence" value="ECO:0007669"/>
    <property type="project" value="UniProtKB-KW"/>
</dbReference>
<keyword evidence="1" id="KW-0540">Nuclease</keyword>